<keyword evidence="1" id="KW-0645">Protease</keyword>
<dbReference type="InterPro" id="IPR023430">
    <property type="entry name" value="Pept_HybD-like_dom_sf"/>
</dbReference>
<dbReference type="EMBL" id="JBHZOL010000088">
    <property type="protein sequence ID" value="MFE4107587.1"/>
    <property type="molecule type" value="Genomic_DNA"/>
</dbReference>
<dbReference type="CDD" id="cd06066">
    <property type="entry name" value="H2MP_NAD-link-bidir"/>
    <property type="match status" value="1"/>
</dbReference>
<accession>A0ABW6IIV2</accession>
<keyword evidence="2" id="KW-1185">Reference proteome</keyword>
<dbReference type="GO" id="GO:0008233">
    <property type="term" value="F:peptidase activity"/>
    <property type="evidence" value="ECO:0007669"/>
    <property type="project" value="UniProtKB-KW"/>
</dbReference>
<sequence length="142" mass="15489">MYLVIGYGNTLRSDDGVGWRVAEQVEDWQWPGVRSLACHQLTPELAADMAPVATVIFVDAVSADLMPQVQIEPLQPSQQQASLGHFSQPRSLLALTQALYSHTPTAYAIWIPAANFEFGEQLSSLAQAGALQALEIIQNLVK</sequence>
<gene>
    <name evidence="1" type="ORF">ACFVKH_14940</name>
</gene>
<dbReference type="SUPFAM" id="SSF53163">
    <property type="entry name" value="HybD-like"/>
    <property type="match status" value="1"/>
</dbReference>
<keyword evidence="1" id="KW-0378">Hydrolase</keyword>
<protein>
    <submittedName>
        <fullName evidence="1">Hydrogenase maturation protease</fullName>
    </submittedName>
</protein>
<organism evidence="1 2">
    <name type="scientific">Almyronema epifaneia S1</name>
    <dbReference type="NCBI Taxonomy" id="2991925"/>
    <lineage>
        <taxon>Bacteria</taxon>
        <taxon>Bacillati</taxon>
        <taxon>Cyanobacteriota</taxon>
        <taxon>Cyanophyceae</taxon>
        <taxon>Nodosilineales</taxon>
        <taxon>Nodosilineaceae</taxon>
        <taxon>Almyronema</taxon>
        <taxon>Almyronema epifaneia</taxon>
    </lineage>
</organism>
<dbReference type="GO" id="GO:0006508">
    <property type="term" value="P:proteolysis"/>
    <property type="evidence" value="ECO:0007669"/>
    <property type="project" value="UniProtKB-KW"/>
</dbReference>
<evidence type="ECO:0000313" key="2">
    <source>
        <dbReference type="Proteomes" id="UP001600165"/>
    </source>
</evidence>
<evidence type="ECO:0000313" key="1">
    <source>
        <dbReference type="EMBL" id="MFE4107587.1"/>
    </source>
</evidence>
<dbReference type="Proteomes" id="UP001600165">
    <property type="component" value="Unassembled WGS sequence"/>
</dbReference>
<comment type="caution">
    <text evidence="1">The sequence shown here is derived from an EMBL/GenBank/DDBJ whole genome shotgun (WGS) entry which is preliminary data.</text>
</comment>
<reference evidence="1 2" key="1">
    <citation type="submission" date="2024-10" db="EMBL/GenBank/DDBJ databases">
        <authorList>
            <person name="Ratan Roy A."/>
            <person name="Morales Sandoval P.H."/>
            <person name="De Los Santos Villalobos S."/>
            <person name="Chakraborty S."/>
            <person name="Mukherjee J."/>
        </authorList>
    </citation>
    <scope>NUCLEOTIDE SEQUENCE [LARGE SCALE GENOMIC DNA]</scope>
    <source>
        <strain evidence="1 2">S1</strain>
    </source>
</reference>
<dbReference type="InterPro" id="IPR000671">
    <property type="entry name" value="Peptidase_A31"/>
</dbReference>
<dbReference type="Gene3D" id="3.40.50.1450">
    <property type="entry name" value="HybD-like"/>
    <property type="match status" value="1"/>
</dbReference>
<proteinExistence type="predicted"/>
<dbReference type="RefSeq" id="WP_377966446.1">
    <property type="nucleotide sequence ID" value="NZ_JBHZOL010000088.1"/>
</dbReference>
<dbReference type="PANTHER" id="PTHR30302:SF5">
    <property type="entry name" value="SLR1876 PROTEIN"/>
    <property type="match status" value="1"/>
</dbReference>
<dbReference type="NCBIfam" id="TIGR00072">
    <property type="entry name" value="hydrog_prot"/>
    <property type="match status" value="1"/>
</dbReference>
<name>A0ABW6IIV2_9CYAN</name>
<dbReference type="PANTHER" id="PTHR30302">
    <property type="entry name" value="HYDROGENASE 1 MATURATION PROTEASE"/>
    <property type="match status" value="1"/>
</dbReference>